<name>A0A9X4NHZ4_9LACT</name>
<dbReference type="Proteomes" id="UP001152614">
    <property type="component" value="Unassembled WGS sequence"/>
</dbReference>
<dbReference type="RefSeq" id="WP_278228878.1">
    <property type="nucleotide sequence ID" value="NZ_JAOWLY010000005.1"/>
</dbReference>
<gene>
    <name evidence="1" type="ORF">OGZ51_06380</name>
</gene>
<organism evidence="1 2">
    <name type="scientific">Lactococcus lactis</name>
    <dbReference type="NCBI Taxonomy" id="1358"/>
    <lineage>
        <taxon>Bacteria</taxon>
        <taxon>Bacillati</taxon>
        <taxon>Bacillota</taxon>
        <taxon>Bacilli</taxon>
        <taxon>Lactobacillales</taxon>
        <taxon>Streptococcaceae</taxon>
        <taxon>Lactococcus</taxon>
    </lineage>
</organism>
<dbReference type="EMBL" id="JAOWLY010000005">
    <property type="protein sequence ID" value="MDG4983772.1"/>
    <property type="molecule type" value="Genomic_DNA"/>
</dbReference>
<reference evidence="1" key="2">
    <citation type="journal article" date="2023" name="Food Microbiol.">
        <title>Evaluation of the fermentation potential of lactic acid bacteria isolated from herbs, fruits and vegetables as starter cultures in nut-based milk alternatives.</title>
        <authorList>
            <person name="Huang W."/>
            <person name="Dong A."/>
            <person name="Pham H.T."/>
            <person name="Zhou C."/>
            <person name="Huo Z."/>
            <person name="Watjen A.P."/>
            <person name="Prakash S."/>
            <person name="Bang-Berthelsen C.H."/>
            <person name="Turner M.S."/>
        </authorList>
    </citation>
    <scope>NUCLEOTIDE SEQUENCE</scope>
    <source>
        <strain evidence="1">3</strain>
    </source>
</reference>
<evidence type="ECO:0000313" key="1">
    <source>
        <dbReference type="EMBL" id="MDG4983772.1"/>
    </source>
</evidence>
<reference evidence="1" key="1">
    <citation type="submission" date="2022-10" db="EMBL/GenBank/DDBJ databases">
        <authorList>
            <person name="Turner M.S."/>
            <person name="Huang W."/>
        </authorList>
    </citation>
    <scope>NUCLEOTIDE SEQUENCE</scope>
    <source>
        <strain evidence="1">3</strain>
    </source>
</reference>
<keyword evidence="1" id="KW-0238">DNA-binding</keyword>
<evidence type="ECO:0000313" key="2">
    <source>
        <dbReference type="Proteomes" id="UP001152614"/>
    </source>
</evidence>
<protein>
    <submittedName>
        <fullName evidence="1">DNA-binding protein</fullName>
    </submittedName>
</protein>
<accession>A0A9X4NHZ4</accession>
<proteinExistence type="predicted"/>
<comment type="caution">
    <text evidence="1">The sequence shown here is derived from an EMBL/GenBank/DDBJ whole genome shotgun (WGS) entry which is preliminary data.</text>
</comment>
<dbReference type="GO" id="GO:0003677">
    <property type="term" value="F:DNA binding"/>
    <property type="evidence" value="ECO:0007669"/>
    <property type="project" value="UniProtKB-KW"/>
</dbReference>
<sequence length="68" mass="8141">MEKYLTKKGICQMFSVPIDTLNKDLKKMRYNPDFELYVLKPSYKRVLIDPMGYEAFLKFKSSERLLNI</sequence>
<dbReference type="AlphaFoldDB" id="A0A9X4NHZ4"/>